<comment type="catalytic activity">
    <reaction evidence="9">
        <text>(6S)-5,6,7,8-tetrahydrofolyl-(gamma-L-Glu)(n) + L-glutamate + ATP = (6S)-5,6,7,8-tetrahydrofolyl-(gamma-L-Glu)(n+1) + ADP + phosphate + H(+)</text>
        <dbReference type="Rhea" id="RHEA:10580"/>
        <dbReference type="Rhea" id="RHEA-COMP:14738"/>
        <dbReference type="Rhea" id="RHEA-COMP:14740"/>
        <dbReference type="ChEBI" id="CHEBI:15378"/>
        <dbReference type="ChEBI" id="CHEBI:29985"/>
        <dbReference type="ChEBI" id="CHEBI:30616"/>
        <dbReference type="ChEBI" id="CHEBI:43474"/>
        <dbReference type="ChEBI" id="CHEBI:141005"/>
        <dbReference type="ChEBI" id="CHEBI:456216"/>
        <dbReference type="EC" id="6.3.2.17"/>
    </reaction>
</comment>
<evidence type="ECO:0000313" key="13">
    <source>
        <dbReference type="Proteomes" id="UP000501452"/>
    </source>
</evidence>
<evidence type="ECO:0000256" key="3">
    <source>
        <dbReference type="ARBA" id="ARBA00022598"/>
    </source>
</evidence>
<keyword evidence="3" id="KW-0436">Ligase</keyword>
<dbReference type="InterPro" id="IPR004101">
    <property type="entry name" value="Mur_ligase_C"/>
</dbReference>
<keyword evidence="7" id="KW-0460">Magnesium</keyword>
<gene>
    <name evidence="12" type="ORF">GBA63_11035</name>
</gene>
<evidence type="ECO:0000259" key="11">
    <source>
        <dbReference type="Pfam" id="PF08245"/>
    </source>
</evidence>
<evidence type="ECO:0000256" key="8">
    <source>
        <dbReference type="ARBA" id="ARBA00030592"/>
    </source>
</evidence>
<dbReference type="Pfam" id="PF02875">
    <property type="entry name" value="Mur_ligase_C"/>
    <property type="match status" value="1"/>
</dbReference>
<proteinExistence type="inferred from homology"/>
<protein>
    <recommendedName>
        <fullName evidence="2">tetrahydrofolate synthase</fullName>
        <ecNumber evidence="2">6.3.2.17</ecNumber>
    </recommendedName>
    <alternativeName>
        <fullName evidence="8">Tetrahydrofolylpolyglutamate synthase</fullName>
    </alternativeName>
</protein>
<dbReference type="Gene3D" id="3.40.1190.10">
    <property type="entry name" value="Mur-like, catalytic domain"/>
    <property type="match status" value="1"/>
</dbReference>
<feature type="domain" description="Mur ligase central" evidence="11">
    <location>
        <begin position="44"/>
        <end position="204"/>
    </location>
</feature>
<dbReference type="SUPFAM" id="SSF53244">
    <property type="entry name" value="MurD-like peptide ligases, peptide-binding domain"/>
    <property type="match status" value="1"/>
</dbReference>
<keyword evidence="13" id="KW-1185">Reference proteome</keyword>
<dbReference type="GO" id="GO:0004326">
    <property type="term" value="F:tetrahydrofolylpolyglutamate synthase activity"/>
    <property type="evidence" value="ECO:0007669"/>
    <property type="project" value="UniProtKB-EC"/>
</dbReference>
<evidence type="ECO:0000256" key="2">
    <source>
        <dbReference type="ARBA" id="ARBA00013025"/>
    </source>
</evidence>
<comment type="similarity">
    <text evidence="1">Belongs to the folylpolyglutamate synthase family.</text>
</comment>
<dbReference type="PANTHER" id="PTHR11136:SF0">
    <property type="entry name" value="DIHYDROFOLATE SYNTHETASE-RELATED"/>
    <property type="match status" value="1"/>
</dbReference>
<dbReference type="Pfam" id="PF08245">
    <property type="entry name" value="Mur_ligase_M"/>
    <property type="match status" value="1"/>
</dbReference>
<evidence type="ECO:0000256" key="4">
    <source>
        <dbReference type="ARBA" id="ARBA00022723"/>
    </source>
</evidence>
<name>A0A6G8Q9G1_9ACTN</name>
<dbReference type="GO" id="GO:0046872">
    <property type="term" value="F:metal ion binding"/>
    <property type="evidence" value="ECO:0007669"/>
    <property type="project" value="UniProtKB-KW"/>
</dbReference>
<dbReference type="AlphaFoldDB" id="A0A6G8Q9G1"/>
<evidence type="ECO:0000313" key="12">
    <source>
        <dbReference type="EMBL" id="QIN83120.1"/>
    </source>
</evidence>
<dbReference type="GO" id="GO:0005737">
    <property type="term" value="C:cytoplasm"/>
    <property type="evidence" value="ECO:0007669"/>
    <property type="project" value="TreeGrafter"/>
</dbReference>
<dbReference type="PANTHER" id="PTHR11136">
    <property type="entry name" value="FOLYLPOLYGLUTAMATE SYNTHASE-RELATED"/>
    <property type="match status" value="1"/>
</dbReference>
<evidence type="ECO:0000259" key="10">
    <source>
        <dbReference type="Pfam" id="PF02875"/>
    </source>
</evidence>
<reference evidence="12 13" key="1">
    <citation type="submission" date="2019-10" db="EMBL/GenBank/DDBJ databases">
        <title>Rubrobacter sp nov SCSIO 52090 isolated from a deep-sea sediment in the South China Sea.</title>
        <authorList>
            <person name="Chen R.W."/>
        </authorList>
    </citation>
    <scope>NUCLEOTIDE SEQUENCE [LARGE SCALE GENOMIC DNA]</scope>
    <source>
        <strain evidence="12 13">SCSIO 52909</strain>
    </source>
</reference>
<sequence length="406" mass="42332">MTSSFDSVCRELDRRRRVTMGLERIEALLSLLGDPHRKVRVVQVVGTNGKGTTAVALSAALSGAGHPAGTYLSPHVLSYTERVMVGGRSVSEERFAAAMGETMKVADRHGVPASQFELLTAGAVKLFADEGLAWAVLEAGLGARYDATTAAGPEAVVLTNVGLDHAEYLGETVGEISSEKLASVSSGSVLILGTDDPTVLSMARDRCAEVGARLVRAASRPGYRAPKTMPPYSVRDASLGVRAAEELAGEKLDDGARSRAFRAVAGALPARFEEYRVDGVPVVVDGGHNVSGVEAALEAMDGVYGGMPLAVVFGVLRDKDAVSMLTALSNRARTVVLTRPEGERAAEPAEVSAGRLEAEGDETLTVEDPVEAVRVAVRGVAGEGGAVLVLGSFATAAPVLRWLRDG</sequence>
<evidence type="ECO:0000256" key="9">
    <source>
        <dbReference type="ARBA" id="ARBA00047493"/>
    </source>
</evidence>
<evidence type="ECO:0000256" key="7">
    <source>
        <dbReference type="ARBA" id="ARBA00022842"/>
    </source>
</evidence>
<dbReference type="EC" id="6.3.2.17" evidence="2"/>
<dbReference type="GO" id="GO:0005524">
    <property type="term" value="F:ATP binding"/>
    <property type="evidence" value="ECO:0007669"/>
    <property type="project" value="UniProtKB-KW"/>
</dbReference>
<dbReference type="Gene3D" id="3.90.190.20">
    <property type="entry name" value="Mur ligase, C-terminal domain"/>
    <property type="match status" value="1"/>
</dbReference>
<keyword evidence="5" id="KW-0547">Nucleotide-binding</keyword>
<dbReference type="SUPFAM" id="SSF53623">
    <property type="entry name" value="MurD-like peptide ligases, catalytic domain"/>
    <property type="match status" value="1"/>
</dbReference>
<dbReference type="InterPro" id="IPR036565">
    <property type="entry name" value="Mur-like_cat_sf"/>
</dbReference>
<dbReference type="KEGG" id="rub:GBA63_11035"/>
<organism evidence="12 13">
    <name type="scientific">Rubrobacter tropicus</name>
    <dbReference type="NCBI Taxonomy" id="2653851"/>
    <lineage>
        <taxon>Bacteria</taxon>
        <taxon>Bacillati</taxon>
        <taxon>Actinomycetota</taxon>
        <taxon>Rubrobacteria</taxon>
        <taxon>Rubrobacterales</taxon>
        <taxon>Rubrobacteraceae</taxon>
        <taxon>Rubrobacter</taxon>
    </lineage>
</organism>
<evidence type="ECO:0000256" key="6">
    <source>
        <dbReference type="ARBA" id="ARBA00022840"/>
    </source>
</evidence>
<keyword evidence="4" id="KW-0479">Metal-binding</keyword>
<accession>A0A6G8Q9G1</accession>
<dbReference type="EMBL" id="CP045119">
    <property type="protein sequence ID" value="QIN83120.1"/>
    <property type="molecule type" value="Genomic_DNA"/>
</dbReference>
<dbReference type="Proteomes" id="UP000501452">
    <property type="component" value="Chromosome"/>
</dbReference>
<feature type="domain" description="Mur ligase C-terminal" evidence="10">
    <location>
        <begin position="271"/>
        <end position="393"/>
    </location>
</feature>
<evidence type="ECO:0000256" key="1">
    <source>
        <dbReference type="ARBA" id="ARBA00008276"/>
    </source>
</evidence>
<evidence type="ECO:0000256" key="5">
    <source>
        <dbReference type="ARBA" id="ARBA00022741"/>
    </source>
</evidence>
<keyword evidence="6" id="KW-0067">ATP-binding</keyword>
<dbReference type="InterPro" id="IPR013221">
    <property type="entry name" value="Mur_ligase_cen"/>
</dbReference>
<dbReference type="InterPro" id="IPR036615">
    <property type="entry name" value="Mur_ligase_C_dom_sf"/>
</dbReference>
<dbReference type="RefSeq" id="WP_166176103.1">
    <property type="nucleotide sequence ID" value="NZ_CP045119.1"/>
</dbReference>
<dbReference type="NCBIfam" id="TIGR01499">
    <property type="entry name" value="folC"/>
    <property type="match status" value="1"/>
</dbReference>
<dbReference type="InterPro" id="IPR001645">
    <property type="entry name" value="Folylpolyglutamate_synth"/>
</dbReference>
<dbReference type="GO" id="GO:0008841">
    <property type="term" value="F:dihydrofolate synthase activity"/>
    <property type="evidence" value="ECO:0007669"/>
    <property type="project" value="TreeGrafter"/>
</dbReference>